<evidence type="ECO:0000256" key="3">
    <source>
        <dbReference type="SAM" id="MobiDB-lite"/>
    </source>
</evidence>
<feature type="region of interest" description="Disordered" evidence="3">
    <location>
        <begin position="225"/>
        <end position="246"/>
    </location>
</feature>
<dbReference type="Gene3D" id="3.40.50.300">
    <property type="entry name" value="P-loop containing nucleotide triphosphate hydrolases"/>
    <property type="match status" value="1"/>
</dbReference>
<dbReference type="EMBL" id="JABEXW010000417">
    <property type="protein sequence ID" value="KAF4964329.1"/>
    <property type="molecule type" value="Genomic_DNA"/>
</dbReference>
<dbReference type="GO" id="GO:0005525">
    <property type="term" value="F:GTP binding"/>
    <property type="evidence" value="ECO:0007669"/>
    <property type="project" value="UniProtKB-KW"/>
</dbReference>
<protein>
    <recommendedName>
        <fullName evidence="6">GTP-binding protein</fullName>
    </recommendedName>
</protein>
<feature type="compositionally biased region" description="Polar residues" evidence="3">
    <location>
        <begin position="236"/>
        <end position="246"/>
    </location>
</feature>
<gene>
    <name evidence="4" type="ORF">FSARC_7735</name>
</gene>
<dbReference type="PANTHER" id="PTHR24072">
    <property type="entry name" value="RHO FAMILY GTPASE"/>
    <property type="match status" value="1"/>
</dbReference>
<dbReference type="SMART" id="SM00175">
    <property type="entry name" value="RAB"/>
    <property type="match status" value="1"/>
</dbReference>
<proteinExistence type="predicted"/>
<dbReference type="AlphaFoldDB" id="A0A8H4TUS6"/>
<dbReference type="InterPro" id="IPR001806">
    <property type="entry name" value="Small_GTPase"/>
</dbReference>
<name>A0A8H4TUS6_9HYPO</name>
<dbReference type="InterPro" id="IPR027417">
    <property type="entry name" value="P-loop_NTPase"/>
</dbReference>
<evidence type="ECO:0000313" key="5">
    <source>
        <dbReference type="Proteomes" id="UP000622797"/>
    </source>
</evidence>
<dbReference type="OrthoDB" id="19923at2759"/>
<reference evidence="4" key="1">
    <citation type="journal article" date="2020" name="BMC Genomics">
        <title>Correction to: Identification and distribution of gene clusters required for synthesis of sphingolipid metabolism inhibitors in diverse species of the filamentous fungus Fusarium.</title>
        <authorList>
            <person name="Kim H.S."/>
            <person name="Lohmar J.M."/>
            <person name="Busman M."/>
            <person name="Brown D.W."/>
            <person name="Naumann T.A."/>
            <person name="Divon H.H."/>
            <person name="Lysoe E."/>
            <person name="Uhlig S."/>
            <person name="Proctor R.H."/>
        </authorList>
    </citation>
    <scope>NUCLEOTIDE SEQUENCE</scope>
    <source>
        <strain evidence="4">NRRL 20472</strain>
    </source>
</reference>
<sequence length="465" mass="50942">MGVERKEGPDSYATARNSKEFVGSNGSCPSKVVALSDMPRSRLTAVSKSPEDAHSHHKILLGKMDDVIQQNEALAQRLEKLEGAIISDNRSVKFLDDASSTVSRRLSSISFKRSSISSLSSLTSFTQKRASIAISNPSIVTKSEFEEELEQSRVYTRTQANESDISFTSSNAPSNAWSMLSGMSLNDISVISAFRLPITVNDIDLLAPGSTFSILLTEQLATSTSNSAAGKPNLSRPRQSTMYAPQRVPQQVREQNKASTRLLASALTSYQVKGTIKVMVIGDRDAMKSNLIQTYAYGKGMYTPKSFDNFIVEVKVGNQMIRLALHDTTGQEKYEGLRLSTYHGTKVFIILSKQSSIEGYVNVEEKWVPEIAQCCPETPYLLVATHRKQPATDNLVPENSAFGHQVARRLRARAYTECDVEDPVEARAVFNRAIAVALGLDQPSGGLRAALRRGALKPLIDAEPS</sequence>
<reference evidence="4" key="2">
    <citation type="submission" date="2020-05" db="EMBL/GenBank/DDBJ databases">
        <authorList>
            <person name="Kim H.-S."/>
            <person name="Proctor R.H."/>
            <person name="Brown D.W."/>
        </authorList>
    </citation>
    <scope>NUCLEOTIDE SEQUENCE</scope>
    <source>
        <strain evidence="4">NRRL 20472</strain>
    </source>
</reference>
<dbReference type="SUPFAM" id="SSF52540">
    <property type="entry name" value="P-loop containing nucleoside triphosphate hydrolases"/>
    <property type="match status" value="1"/>
</dbReference>
<dbReference type="InterPro" id="IPR003578">
    <property type="entry name" value="Small_GTPase_Rho"/>
</dbReference>
<evidence type="ECO:0000256" key="1">
    <source>
        <dbReference type="ARBA" id="ARBA00022741"/>
    </source>
</evidence>
<dbReference type="SMART" id="SM00174">
    <property type="entry name" value="RHO"/>
    <property type="match status" value="1"/>
</dbReference>
<keyword evidence="2" id="KW-0342">GTP-binding</keyword>
<dbReference type="Pfam" id="PF00071">
    <property type="entry name" value="Ras"/>
    <property type="match status" value="1"/>
</dbReference>
<dbReference type="Proteomes" id="UP000622797">
    <property type="component" value="Unassembled WGS sequence"/>
</dbReference>
<dbReference type="GO" id="GO:0003924">
    <property type="term" value="F:GTPase activity"/>
    <property type="evidence" value="ECO:0007669"/>
    <property type="project" value="InterPro"/>
</dbReference>
<evidence type="ECO:0000313" key="4">
    <source>
        <dbReference type="EMBL" id="KAF4964329.1"/>
    </source>
</evidence>
<dbReference type="PRINTS" id="PR00449">
    <property type="entry name" value="RASTRNSFRMNG"/>
</dbReference>
<evidence type="ECO:0000256" key="2">
    <source>
        <dbReference type="ARBA" id="ARBA00023134"/>
    </source>
</evidence>
<keyword evidence="1" id="KW-0547">Nucleotide-binding</keyword>
<keyword evidence="5" id="KW-1185">Reference proteome</keyword>
<evidence type="ECO:0008006" key="6">
    <source>
        <dbReference type="Google" id="ProtNLM"/>
    </source>
</evidence>
<organism evidence="4 5">
    <name type="scientific">Fusarium sarcochroum</name>
    <dbReference type="NCBI Taxonomy" id="1208366"/>
    <lineage>
        <taxon>Eukaryota</taxon>
        <taxon>Fungi</taxon>
        <taxon>Dikarya</taxon>
        <taxon>Ascomycota</taxon>
        <taxon>Pezizomycotina</taxon>
        <taxon>Sordariomycetes</taxon>
        <taxon>Hypocreomycetidae</taxon>
        <taxon>Hypocreales</taxon>
        <taxon>Nectriaceae</taxon>
        <taxon>Fusarium</taxon>
        <taxon>Fusarium lateritium species complex</taxon>
    </lineage>
</organism>
<accession>A0A8H4TUS6</accession>
<feature type="region of interest" description="Disordered" evidence="3">
    <location>
        <begin position="1"/>
        <end position="27"/>
    </location>
</feature>
<dbReference type="PROSITE" id="PS51420">
    <property type="entry name" value="RHO"/>
    <property type="match status" value="1"/>
</dbReference>
<comment type="caution">
    <text evidence="4">The sequence shown here is derived from an EMBL/GenBank/DDBJ whole genome shotgun (WGS) entry which is preliminary data.</text>
</comment>
<dbReference type="GO" id="GO:0007264">
    <property type="term" value="P:small GTPase-mediated signal transduction"/>
    <property type="evidence" value="ECO:0007669"/>
    <property type="project" value="InterPro"/>
</dbReference>